<evidence type="ECO:0000313" key="2">
    <source>
        <dbReference type="Proteomes" id="UP001412067"/>
    </source>
</evidence>
<dbReference type="Proteomes" id="UP001412067">
    <property type="component" value="Unassembled WGS sequence"/>
</dbReference>
<reference evidence="1 2" key="1">
    <citation type="journal article" date="2022" name="Nat. Plants">
        <title>Genomes of leafy and leafless Platanthera orchids illuminate the evolution of mycoheterotrophy.</title>
        <authorList>
            <person name="Li M.H."/>
            <person name="Liu K.W."/>
            <person name="Li Z."/>
            <person name="Lu H.C."/>
            <person name="Ye Q.L."/>
            <person name="Zhang D."/>
            <person name="Wang J.Y."/>
            <person name="Li Y.F."/>
            <person name="Zhong Z.M."/>
            <person name="Liu X."/>
            <person name="Yu X."/>
            <person name="Liu D.K."/>
            <person name="Tu X.D."/>
            <person name="Liu B."/>
            <person name="Hao Y."/>
            <person name="Liao X.Y."/>
            <person name="Jiang Y.T."/>
            <person name="Sun W.H."/>
            <person name="Chen J."/>
            <person name="Chen Y.Q."/>
            <person name="Ai Y."/>
            <person name="Zhai J.W."/>
            <person name="Wu S.S."/>
            <person name="Zhou Z."/>
            <person name="Hsiao Y.Y."/>
            <person name="Wu W.L."/>
            <person name="Chen Y.Y."/>
            <person name="Lin Y.F."/>
            <person name="Hsu J.L."/>
            <person name="Li C.Y."/>
            <person name="Wang Z.W."/>
            <person name="Zhao X."/>
            <person name="Zhong W.Y."/>
            <person name="Ma X.K."/>
            <person name="Ma L."/>
            <person name="Huang J."/>
            <person name="Chen G.Z."/>
            <person name="Huang M.Z."/>
            <person name="Huang L."/>
            <person name="Peng D.H."/>
            <person name="Luo Y.B."/>
            <person name="Zou S.Q."/>
            <person name="Chen S.P."/>
            <person name="Lan S."/>
            <person name="Tsai W.C."/>
            <person name="Van de Peer Y."/>
            <person name="Liu Z.J."/>
        </authorList>
    </citation>
    <scope>NUCLEOTIDE SEQUENCE [LARGE SCALE GENOMIC DNA]</scope>
    <source>
        <strain evidence="1">Lor288</strain>
    </source>
</reference>
<gene>
    <name evidence="1" type="ORF">KSP40_PGU015969</name>
</gene>
<protein>
    <submittedName>
        <fullName evidence="1">Uncharacterized protein</fullName>
    </submittedName>
</protein>
<proteinExistence type="predicted"/>
<evidence type="ECO:0000313" key="1">
    <source>
        <dbReference type="EMBL" id="KAK8961039.1"/>
    </source>
</evidence>
<accession>A0ABR2MBR7</accession>
<keyword evidence="2" id="KW-1185">Reference proteome</keyword>
<name>A0ABR2MBR7_9ASPA</name>
<comment type="caution">
    <text evidence="1">The sequence shown here is derived from an EMBL/GenBank/DDBJ whole genome shotgun (WGS) entry which is preliminary data.</text>
</comment>
<dbReference type="EMBL" id="JBBWWR010000010">
    <property type="protein sequence ID" value="KAK8961039.1"/>
    <property type="molecule type" value="Genomic_DNA"/>
</dbReference>
<sequence>MRTPTPLPFKQKRSELCHFSEASHLAVVGHDVVIPRKPLHGSTALRAAVLARCLASLRVSLPSHRSCSHHLSFFVTVTPNFLLVAVASGISCRRNLHNPHNCDSISEWKMPTTKQREALNMRRRELRHLREDALTAQLNMVEGSSHVCCGDTTIAIMPDKHFSKCRNREGVSVFGKGAYSAKHDQSIKLNISLSHYRASCSHDAGNLALAF</sequence>
<organism evidence="1 2">
    <name type="scientific">Platanthera guangdongensis</name>
    <dbReference type="NCBI Taxonomy" id="2320717"/>
    <lineage>
        <taxon>Eukaryota</taxon>
        <taxon>Viridiplantae</taxon>
        <taxon>Streptophyta</taxon>
        <taxon>Embryophyta</taxon>
        <taxon>Tracheophyta</taxon>
        <taxon>Spermatophyta</taxon>
        <taxon>Magnoliopsida</taxon>
        <taxon>Liliopsida</taxon>
        <taxon>Asparagales</taxon>
        <taxon>Orchidaceae</taxon>
        <taxon>Orchidoideae</taxon>
        <taxon>Orchideae</taxon>
        <taxon>Orchidinae</taxon>
        <taxon>Platanthera</taxon>
    </lineage>
</organism>